<dbReference type="Proteomes" id="UP000261640">
    <property type="component" value="Unplaced"/>
</dbReference>
<proteinExistence type="predicted"/>
<dbReference type="STRING" id="205130.ENSMAMP00000006062"/>
<accession>A0A3Q3KXM3</accession>
<sequence length="496" mass="58242">MKTNECVCVCVSLCDRHVCVQQQQTLRATLSMLRSSSSDLIAVRGFLTQLMGAWEGFRSKILQQSTQVSSVLIEEVKHSSEELEKIREEKEHLTQQLTEQRRQREEQLSQQEDAEKEHKKKLLRLKEELEEKHERWLSCQQKCDTIQEQLLLWQQREEQMNQRCSAAEEEVTRLGKALEKVQQETRELRRQREILIESHGRVLTKMEEDSRHQIASKLAAALEEQRTQNALHLKQQMEKFRSDLELELVIDREKNQLLLLQYQQDSTQLQQKLNEREQELQGVRDKLQLEMRSREQERRKQEEERRRREEELHQEVQHSQQQEALHLSQAKAELQQMSERNAELQEEVVLLQETVRRECEEREELTAALCKAQEELLGLRSQASHHGSSSSPPSSMERRTPSTNKHFNFHNQTRMPLTRSSTSPNTLRPFLACTDMDRSRDTDRRGAVRSLDSWNCNRVLGGEIKQEGTLPGVKASSTVNKVKHKVSLVMERKARP</sequence>
<feature type="compositionally biased region" description="Basic and acidic residues" evidence="1">
    <location>
        <begin position="284"/>
        <end position="316"/>
    </location>
</feature>
<evidence type="ECO:0000256" key="1">
    <source>
        <dbReference type="SAM" id="MobiDB-lite"/>
    </source>
</evidence>
<feature type="compositionally biased region" description="Low complexity" evidence="1">
    <location>
        <begin position="384"/>
        <end position="395"/>
    </location>
</feature>
<feature type="region of interest" description="Disordered" evidence="1">
    <location>
        <begin position="284"/>
        <end position="333"/>
    </location>
</feature>
<feature type="region of interest" description="Disordered" evidence="1">
    <location>
        <begin position="380"/>
        <end position="409"/>
    </location>
</feature>
<dbReference type="PANTHER" id="PTHR34251:SF1">
    <property type="entry name" value="LEUCINE, GLUTAMATE AND LYSINE RICH 1"/>
    <property type="match status" value="1"/>
</dbReference>
<reference evidence="2" key="2">
    <citation type="submission" date="2025-09" db="UniProtKB">
        <authorList>
            <consortium name="Ensembl"/>
        </authorList>
    </citation>
    <scope>IDENTIFICATION</scope>
</reference>
<dbReference type="Ensembl" id="ENSMAMT00000006236.2">
    <property type="protein sequence ID" value="ENSMAMP00000006062.1"/>
    <property type="gene ID" value="ENSMAMG00000004139.2"/>
</dbReference>
<protein>
    <submittedName>
        <fullName evidence="2">Golgin subfamily A member 6-like protein 22</fullName>
    </submittedName>
</protein>
<feature type="region of interest" description="Disordered" evidence="1">
    <location>
        <begin position="94"/>
        <end position="119"/>
    </location>
</feature>
<keyword evidence="3" id="KW-1185">Reference proteome</keyword>
<organism evidence="2 3">
    <name type="scientific">Mastacembelus armatus</name>
    <name type="common">zig-zag eel</name>
    <dbReference type="NCBI Taxonomy" id="205130"/>
    <lineage>
        <taxon>Eukaryota</taxon>
        <taxon>Metazoa</taxon>
        <taxon>Chordata</taxon>
        <taxon>Craniata</taxon>
        <taxon>Vertebrata</taxon>
        <taxon>Euteleostomi</taxon>
        <taxon>Actinopterygii</taxon>
        <taxon>Neopterygii</taxon>
        <taxon>Teleostei</taxon>
        <taxon>Neoteleostei</taxon>
        <taxon>Acanthomorphata</taxon>
        <taxon>Anabantaria</taxon>
        <taxon>Synbranchiformes</taxon>
        <taxon>Mastacembelidae</taxon>
        <taxon>Mastacembelus</taxon>
    </lineage>
</organism>
<reference evidence="2" key="1">
    <citation type="submission" date="2025-08" db="UniProtKB">
        <authorList>
            <consortium name="Ensembl"/>
        </authorList>
    </citation>
    <scope>IDENTIFICATION</scope>
</reference>
<dbReference type="InterPro" id="IPR038799">
    <property type="entry name" value="LEKR1"/>
</dbReference>
<dbReference type="InParanoid" id="A0A3Q3KXM3"/>
<dbReference type="AlphaFoldDB" id="A0A3Q3KXM3"/>
<evidence type="ECO:0000313" key="3">
    <source>
        <dbReference type="Proteomes" id="UP000261640"/>
    </source>
</evidence>
<name>A0A3Q3KXM3_9TELE</name>
<feature type="compositionally biased region" description="Basic and acidic residues" evidence="1">
    <location>
        <begin position="94"/>
        <end position="117"/>
    </location>
</feature>
<evidence type="ECO:0000313" key="2">
    <source>
        <dbReference type="Ensembl" id="ENSMAMP00000006062.1"/>
    </source>
</evidence>
<dbReference type="PANTHER" id="PTHR34251">
    <property type="entry name" value="LEUCINE-, GLUTAMATE- AND LYSINE-RICH PROTEIN 1"/>
    <property type="match status" value="1"/>
</dbReference>
<dbReference type="GeneTree" id="ENSGT01120000271951"/>